<keyword evidence="2 4" id="KW-0378">Hydrolase</keyword>
<dbReference type="PROSITE" id="PS01227">
    <property type="entry name" value="UPF0012"/>
    <property type="match status" value="1"/>
</dbReference>
<proteinExistence type="inferred from homology"/>
<dbReference type="SUPFAM" id="SSF56317">
    <property type="entry name" value="Carbon-nitrogen hydrolase"/>
    <property type="match status" value="1"/>
</dbReference>
<evidence type="ECO:0000256" key="2">
    <source>
        <dbReference type="ARBA" id="ARBA00022801"/>
    </source>
</evidence>
<sequence>MAIAPYGVACIQSPIRQITDANDRDEVIQTNTNRILSLIDYSTGRFGRAKIALLPEFSLQGYDHFDTVEEMLAVCVTIPGPETDRLSAVAAEKGIYIAGNAFEVDPDWPGRWFNTAFLIDDRGEVILKYRKIHCGSVTGRATNTSPGDVLSEYLDRYGLDGLFPVVDTPLGRIGMMVCYDVTFPEVARSLMIRGAELILHPTGEPYGAHRPAWRRAKATRAYENKVYLASANHAAYYAKTDEGIWTDAPDLAFARRQSVAIPPSMRSHGNSEVIDFNGTTIAEIGGPGEATVIGTIDIERLRFERNSMGLNFAAQLMPELFAHVYQTAQHRPVDQWKDTPIQHWQEGRELLRKSIDGMRERGSIKPSIYS</sequence>
<feature type="domain" description="CN hydrolase" evidence="3">
    <location>
        <begin position="6"/>
        <end position="298"/>
    </location>
</feature>
<dbReference type="PANTHER" id="PTHR43674:SF16">
    <property type="entry name" value="CARBON-NITROGEN FAMILY, PUTATIVE (AFU_ORTHOLOGUE AFUA_5G02350)-RELATED"/>
    <property type="match status" value="1"/>
</dbReference>
<dbReference type="EMBL" id="BAAALS010000024">
    <property type="protein sequence ID" value="GAA1767729.1"/>
    <property type="molecule type" value="Genomic_DNA"/>
</dbReference>
<evidence type="ECO:0000259" key="3">
    <source>
        <dbReference type="PROSITE" id="PS50263"/>
    </source>
</evidence>
<dbReference type="InterPro" id="IPR001110">
    <property type="entry name" value="UPF0012_CS"/>
</dbReference>
<dbReference type="InterPro" id="IPR003010">
    <property type="entry name" value="C-N_Hydrolase"/>
</dbReference>
<protein>
    <submittedName>
        <fullName evidence="4">Hydrolase</fullName>
    </submittedName>
</protein>
<evidence type="ECO:0000313" key="4">
    <source>
        <dbReference type="EMBL" id="GAA1767729.1"/>
    </source>
</evidence>
<dbReference type="Gene3D" id="3.60.110.10">
    <property type="entry name" value="Carbon-nitrogen hydrolase"/>
    <property type="match status" value="1"/>
</dbReference>
<name>A0ABP4X126_9ACTN</name>
<dbReference type="InterPro" id="IPR050345">
    <property type="entry name" value="Aliph_Amidase/BUP"/>
</dbReference>
<dbReference type="PANTHER" id="PTHR43674">
    <property type="entry name" value="NITRILASE C965.09-RELATED"/>
    <property type="match status" value="1"/>
</dbReference>
<comment type="similarity">
    <text evidence="1">Belongs to the carbon-nitrogen hydrolase superfamily. NIT1/NIT2 family.</text>
</comment>
<dbReference type="GO" id="GO:0016787">
    <property type="term" value="F:hydrolase activity"/>
    <property type="evidence" value="ECO:0007669"/>
    <property type="project" value="UniProtKB-KW"/>
</dbReference>
<comment type="caution">
    <text evidence="4">The sequence shown here is derived from an EMBL/GenBank/DDBJ whole genome shotgun (WGS) entry which is preliminary data.</text>
</comment>
<gene>
    <name evidence="4" type="ORF">GCM10009681_43500</name>
</gene>
<organism evidence="4 5">
    <name type="scientific">Luedemannella helvata</name>
    <dbReference type="NCBI Taxonomy" id="349315"/>
    <lineage>
        <taxon>Bacteria</taxon>
        <taxon>Bacillati</taxon>
        <taxon>Actinomycetota</taxon>
        <taxon>Actinomycetes</taxon>
        <taxon>Micromonosporales</taxon>
        <taxon>Micromonosporaceae</taxon>
        <taxon>Luedemannella</taxon>
    </lineage>
</organism>
<dbReference type="Proteomes" id="UP001500655">
    <property type="component" value="Unassembled WGS sequence"/>
</dbReference>
<dbReference type="Pfam" id="PF00795">
    <property type="entry name" value="CN_hydrolase"/>
    <property type="match status" value="1"/>
</dbReference>
<evidence type="ECO:0000313" key="5">
    <source>
        <dbReference type="Proteomes" id="UP001500655"/>
    </source>
</evidence>
<keyword evidence="5" id="KW-1185">Reference proteome</keyword>
<dbReference type="PROSITE" id="PS50263">
    <property type="entry name" value="CN_HYDROLASE"/>
    <property type="match status" value="1"/>
</dbReference>
<reference evidence="5" key="1">
    <citation type="journal article" date="2019" name="Int. J. Syst. Evol. Microbiol.">
        <title>The Global Catalogue of Microorganisms (GCM) 10K type strain sequencing project: providing services to taxonomists for standard genome sequencing and annotation.</title>
        <authorList>
            <consortium name="The Broad Institute Genomics Platform"/>
            <consortium name="The Broad Institute Genome Sequencing Center for Infectious Disease"/>
            <person name="Wu L."/>
            <person name="Ma J."/>
        </authorList>
    </citation>
    <scope>NUCLEOTIDE SEQUENCE [LARGE SCALE GENOMIC DNA]</scope>
    <source>
        <strain evidence="5">JCM 13249</strain>
    </source>
</reference>
<accession>A0ABP4X126</accession>
<dbReference type="InterPro" id="IPR036526">
    <property type="entry name" value="C-N_Hydrolase_sf"/>
</dbReference>
<dbReference type="RefSeq" id="WP_344085033.1">
    <property type="nucleotide sequence ID" value="NZ_BAAALS010000024.1"/>
</dbReference>
<evidence type="ECO:0000256" key="1">
    <source>
        <dbReference type="ARBA" id="ARBA00010613"/>
    </source>
</evidence>